<dbReference type="GO" id="GO:0016747">
    <property type="term" value="F:acyltransferase activity, transferring groups other than amino-acyl groups"/>
    <property type="evidence" value="ECO:0007669"/>
    <property type="project" value="InterPro"/>
</dbReference>
<evidence type="ECO:0000313" key="4">
    <source>
        <dbReference type="EMBL" id="MBJ6373174.1"/>
    </source>
</evidence>
<keyword evidence="1" id="KW-0808">Transferase</keyword>
<keyword evidence="2" id="KW-0012">Acyltransferase</keyword>
<keyword evidence="5" id="KW-1185">Reference proteome</keyword>
<name>A0A8J7JJ51_9RHOB</name>
<feature type="domain" description="N-acetyltransferase" evidence="3">
    <location>
        <begin position="7"/>
        <end position="151"/>
    </location>
</feature>
<reference evidence="4" key="1">
    <citation type="submission" date="2020-12" db="EMBL/GenBank/DDBJ databases">
        <title>Sedimentitalea sp. nov., isolated from sand in Incheon.</title>
        <authorList>
            <person name="Kim W."/>
        </authorList>
    </citation>
    <scope>NUCLEOTIDE SEQUENCE</scope>
    <source>
        <strain evidence="4">CAU 1593</strain>
    </source>
</reference>
<dbReference type="EMBL" id="JAELVR010000012">
    <property type="protein sequence ID" value="MBJ6373174.1"/>
    <property type="molecule type" value="Genomic_DNA"/>
</dbReference>
<dbReference type="Proteomes" id="UP000619079">
    <property type="component" value="Unassembled WGS sequence"/>
</dbReference>
<sequence>MNAAASVTVRPLRAEDRPDWAELWTAYLDFYETSVAPEIYDSTFARLLGDDPRDFSAFVAEQDGRLVGLTHYLFHRHGWKIEDVCYLQDLYARPEARGTGVGRRLIEAVYAEADARGAPTVYWLTQDFNETARKLYDRIAVKTPFIKYQRP</sequence>
<proteinExistence type="predicted"/>
<evidence type="ECO:0000256" key="1">
    <source>
        <dbReference type="ARBA" id="ARBA00022679"/>
    </source>
</evidence>
<dbReference type="PANTHER" id="PTHR43877:SF1">
    <property type="entry name" value="ACETYLTRANSFERASE"/>
    <property type="match status" value="1"/>
</dbReference>
<dbReference type="InterPro" id="IPR050832">
    <property type="entry name" value="Bact_Acetyltransf"/>
</dbReference>
<accession>A0A8J7JJ51</accession>
<dbReference type="PANTHER" id="PTHR43877">
    <property type="entry name" value="AMINOALKYLPHOSPHONATE N-ACETYLTRANSFERASE-RELATED-RELATED"/>
    <property type="match status" value="1"/>
</dbReference>
<evidence type="ECO:0000259" key="3">
    <source>
        <dbReference type="PROSITE" id="PS51186"/>
    </source>
</evidence>
<dbReference type="InterPro" id="IPR000182">
    <property type="entry name" value="GNAT_dom"/>
</dbReference>
<dbReference type="Pfam" id="PF00583">
    <property type="entry name" value="Acetyltransf_1"/>
    <property type="match status" value="1"/>
</dbReference>
<gene>
    <name evidence="4" type="ORF">JF290_16735</name>
</gene>
<dbReference type="SUPFAM" id="SSF55729">
    <property type="entry name" value="Acyl-CoA N-acyltransferases (Nat)"/>
    <property type="match status" value="1"/>
</dbReference>
<organism evidence="4 5">
    <name type="scientific">Sedimentitalea arenosa</name>
    <dbReference type="NCBI Taxonomy" id="2798803"/>
    <lineage>
        <taxon>Bacteria</taxon>
        <taxon>Pseudomonadati</taxon>
        <taxon>Pseudomonadota</taxon>
        <taxon>Alphaproteobacteria</taxon>
        <taxon>Rhodobacterales</taxon>
        <taxon>Paracoccaceae</taxon>
        <taxon>Sedimentitalea</taxon>
    </lineage>
</organism>
<dbReference type="Gene3D" id="3.40.630.30">
    <property type="match status" value="1"/>
</dbReference>
<dbReference type="AlphaFoldDB" id="A0A8J7JJ51"/>
<evidence type="ECO:0000313" key="5">
    <source>
        <dbReference type="Proteomes" id="UP000619079"/>
    </source>
</evidence>
<dbReference type="RefSeq" id="WP_199026184.1">
    <property type="nucleotide sequence ID" value="NZ_JAELVR010000012.1"/>
</dbReference>
<dbReference type="InterPro" id="IPR016181">
    <property type="entry name" value="Acyl_CoA_acyltransferase"/>
</dbReference>
<protein>
    <submittedName>
        <fullName evidence="4">GNAT family N-acetyltransferase</fullName>
    </submittedName>
</protein>
<dbReference type="CDD" id="cd04301">
    <property type="entry name" value="NAT_SF"/>
    <property type="match status" value="1"/>
</dbReference>
<comment type="caution">
    <text evidence="4">The sequence shown here is derived from an EMBL/GenBank/DDBJ whole genome shotgun (WGS) entry which is preliminary data.</text>
</comment>
<evidence type="ECO:0000256" key="2">
    <source>
        <dbReference type="ARBA" id="ARBA00023315"/>
    </source>
</evidence>
<dbReference type="PROSITE" id="PS51186">
    <property type="entry name" value="GNAT"/>
    <property type="match status" value="1"/>
</dbReference>